<evidence type="ECO:0000313" key="7">
    <source>
        <dbReference type="EMBL" id="AOS88706.1"/>
    </source>
</evidence>
<dbReference type="Proteomes" id="UP001295469">
    <property type="component" value="Chromosome C03"/>
</dbReference>
<dbReference type="STRING" id="3708.A0A078GS31"/>
<evidence type="ECO:0000313" key="8">
    <source>
        <dbReference type="EMBL" id="CAF1711577.1"/>
    </source>
</evidence>
<dbReference type="PANTHER" id="PTHR11011:SF99">
    <property type="entry name" value="FATTY ACYL-COA REDUCTASE 3"/>
    <property type="match status" value="1"/>
</dbReference>
<dbReference type="Gene3D" id="3.40.50.720">
    <property type="entry name" value="NAD(P)-binding Rossmann-like Domain"/>
    <property type="match status" value="1"/>
</dbReference>
<feature type="domain" description="Thioester reductase (TE)" evidence="6">
    <location>
        <begin position="23"/>
        <end position="321"/>
    </location>
</feature>
<accession>A0A078GS31</accession>
<keyword evidence="10" id="KW-1185">Reference proteome</keyword>
<dbReference type="CDD" id="cd09071">
    <property type="entry name" value="FAR_C"/>
    <property type="match status" value="1"/>
</dbReference>
<reference evidence="7" key="3">
    <citation type="submission" date="2015-09" db="EMBL/GenBank/DDBJ databases">
        <title>Differential Response of Genes involved in Cuticular wax biosynthesis to the Elicitors Salicylic acid, Methyl Jasmonate and 1-aminocyclopropane-1-carboxylic acid in Brassica napus.</title>
        <authorList>
            <person name="Ni Y."/>
            <person name="Zhao Q."/>
            <person name="Peng Y."/>
        </authorList>
    </citation>
    <scope>NUCLEOTIDE SEQUENCE</scope>
</reference>
<dbReference type="EMBL" id="KT795333">
    <property type="protein sequence ID" value="AOS88706.1"/>
    <property type="molecule type" value="mRNA"/>
</dbReference>
<keyword evidence="2 4" id="KW-0444">Lipid biosynthesis</keyword>
<comment type="catalytic activity">
    <reaction evidence="4">
        <text>a long-chain fatty acyl-CoA + 2 NADPH + 2 H(+) = a long-chain primary fatty alcohol + 2 NADP(+) + CoA</text>
        <dbReference type="Rhea" id="RHEA:52716"/>
        <dbReference type="ChEBI" id="CHEBI:15378"/>
        <dbReference type="ChEBI" id="CHEBI:57287"/>
        <dbReference type="ChEBI" id="CHEBI:57783"/>
        <dbReference type="ChEBI" id="CHEBI:58349"/>
        <dbReference type="ChEBI" id="CHEBI:77396"/>
        <dbReference type="ChEBI" id="CHEBI:83139"/>
        <dbReference type="EC" id="1.2.1.84"/>
    </reaction>
</comment>
<evidence type="ECO:0000256" key="3">
    <source>
        <dbReference type="ARBA" id="ARBA00023098"/>
    </source>
</evidence>
<keyword evidence="3 4" id="KW-0443">Lipid metabolism</keyword>
<gene>
    <name evidence="9" type="primary">BnaC03g66380D</name>
    <name evidence="8" type="ORF">DARMORV10_C03P86400.1</name>
    <name evidence="9" type="ORF">GSBRNA2T00040078001</name>
</gene>
<feature type="domain" description="Fatty acyl-CoA reductase C-terminal" evidence="5">
    <location>
        <begin position="397"/>
        <end position="492"/>
    </location>
</feature>
<sequence>MSTEMEAVSVLQYLDNKSILVIGAAGFLANIFVEKILRVAPNVKKLYLLLRASNEKSATQRFKDEILGKDLYKVVKEKYGPNLTQLTSEKVTVVNGDICLADLGIQDSLAHEMIHQVDAIINLAATTKFDERYDVALGNNTLGPLNVLDFAKKCENAKIFVHVSTAYVSGEKSGLIMETPYRMGETLNGTTGLDINHERKLVQEKLDQLLVIKAPPETITQAMKDMGLTRAKMYGWPNTYVFTKAMGEMMVGEKRDNISLVLIRPSIITSTFKEPFPGWTEGIRTIDSLAVGYGKGRLTCFLGDLNAISDVMPADMVVNSILVSMAAQAGKQKEIIYHLGSSQKNPLKNEKLPEVAYQYFTTKPWTNKDGKPVRVRKIEILSSMPSFHRYMAIHYSIPLKGLAVLNMVLCKLLDKSVTDFHRKINLALRLVDLYQPYLFFYGVFDDSNTEKLQRMVLKTGVETEMFYFDPKIINWDDYFVNTHIPGLVKYVF</sequence>
<reference evidence="9" key="2">
    <citation type="submission" date="2014-06" db="EMBL/GenBank/DDBJ databases">
        <authorList>
            <person name="Genoscope - CEA"/>
        </authorList>
    </citation>
    <scope>NUCLEOTIDE SEQUENCE</scope>
</reference>
<dbReference type="SUPFAM" id="SSF51735">
    <property type="entry name" value="NAD(P)-binding Rossmann-fold domains"/>
    <property type="match status" value="1"/>
</dbReference>
<protein>
    <recommendedName>
        <fullName evidence="4">Fatty acyl-CoA reductase</fullName>
        <ecNumber evidence="4">1.2.1.84</ecNumber>
    </recommendedName>
</protein>
<dbReference type="GO" id="GO:0010345">
    <property type="term" value="P:suberin biosynthetic process"/>
    <property type="evidence" value="ECO:0000318"/>
    <property type="project" value="GO_Central"/>
</dbReference>
<keyword evidence="4" id="KW-0560">Oxidoreductase</keyword>
<dbReference type="Gramene" id="CDY28321">
    <property type="protein sequence ID" value="CDY28321"/>
    <property type="gene ID" value="GSBRNA2T00040078001"/>
</dbReference>
<dbReference type="Pfam" id="PF03015">
    <property type="entry name" value="Sterile"/>
    <property type="match status" value="1"/>
</dbReference>
<dbReference type="PaxDb" id="3708-A0A078GS31"/>
<proteinExistence type="evidence at transcript level"/>
<dbReference type="CDD" id="cd05236">
    <property type="entry name" value="FAR-N_SDR_e"/>
    <property type="match status" value="1"/>
</dbReference>
<dbReference type="InterPro" id="IPR026055">
    <property type="entry name" value="FAR"/>
</dbReference>
<dbReference type="InterPro" id="IPR036291">
    <property type="entry name" value="NAD(P)-bd_dom_sf"/>
</dbReference>
<dbReference type="Pfam" id="PF07993">
    <property type="entry name" value="NAD_binding_4"/>
    <property type="match status" value="1"/>
</dbReference>
<dbReference type="EMBL" id="HG994367">
    <property type="protein sequence ID" value="CAF1711577.1"/>
    <property type="molecule type" value="Genomic_DNA"/>
</dbReference>
<comment type="function">
    <text evidence="4">Catalyzes the reduction of fatty acyl-CoA to fatty alcohols.</text>
</comment>
<dbReference type="AlphaFoldDB" id="A0A078GS31"/>
<organism evidence="9 10">
    <name type="scientific">Brassica napus</name>
    <name type="common">Rape</name>
    <dbReference type="NCBI Taxonomy" id="3708"/>
    <lineage>
        <taxon>Eukaryota</taxon>
        <taxon>Viridiplantae</taxon>
        <taxon>Streptophyta</taxon>
        <taxon>Embryophyta</taxon>
        <taxon>Tracheophyta</taxon>
        <taxon>Spermatophyta</taxon>
        <taxon>Magnoliopsida</taxon>
        <taxon>eudicotyledons</taxon>
        <taxon>Gunneridae</taxon>
        <taxon>Pentapetalae</taxon>
        <taxon>rosids</taxon>
        <taxon>malvids</taxon>
        <taxon>Brassicales</taxon>
        <taxon>Brassicaceae</taxon>
        <taxon>Brassiceae</taxon>
        <taxon>Brassica</taxon>
    </lineage>
</organism>
<dbReference type="OMA" id="VWKMIET"/>
<evidence type="ECO:0000313" key="10">
    <source>
        <dbReference type="Proteomes" id="UP000028999"/>
    </source>
</evidence>
<dbReference type="KEGG" id="bna:106361089"/>
<dbReference type="InterPro" id="IPR033640">
    <property type="entry name" value="FAR_C"/>
</dbReference>
<reference evidence="9 10" key="1">
    <citation type="journal article" date="2014" name="Science">
        <title>Plant genetics. Early allopolyploid evolution in the post-Neolithic Brassica napus oilseed genome.</title>
        <authorList>
            <person name="Chalhoub B."/>
            <person name="Denoeud F."/>
            <person name="Liu S."/>
            <person name="Parkin I.A."/>
            <person name="Tang H."/>
            <person name="Wang X."/>
            <person name="Chiquet J."/>
            <person name="Belcram H."/>
            <person name="Tong C."/>
            <person name="Samans B."/>
            <person name="Correa M."/>
            <person name="Da Silva C."/>
            <person name="Just J."/>
            <person name="Falentin C."/>
            <person name="Koh C.S."/>
            <person name="Le Clainche I."/>
            <person name="Bernard M."/>
            <person name="Bento P."/>
            <person name="Noel B."/>
            <person name="Labadie K."/>
            <person name="Alberti A."/>
            <person name="Charles M."/>
            <person name="Arnaud D."/>
            <person name="Guo H."/>
            <person name="Daviaud C."/>
            <person name="Alamery S."/>
            <person name="Jabbari K."/>
            <person name="Zhao M."/>
            <person name="Edger P.P."/>
            <person name="Chelaifa H."/>
            <person name="Tack D."/>
            <person name="Lassalle G."/>
            <person name="Mestiri I."/>
            <person name="Schnel N."/>
            <person name="Le Paslier M.C."/>
            <person name="Fan G."/>
            <person name="Renault V."/>
            <person name="Bayer P.E."/>
            <person name="Golicz A.A."/>
            <person name="Manoli S."/>
            <person name="Lee T.H."/>
            <person name="Thi V.H."/>
            <person name="Chalabi S."/>
            <person name="Hu Q."/>
            <person name="Fan C."/>
            <person name="Tollenaere R."/>
            <person name="Lu Y."/>
            <person name="Battail C."/>
            <person name="Shen J."/>
            <person name="Sidebottom C.H."/>
            <person name="Wang X."/>
            <person name="Canaguier A."/>
            <person name="Chauveau A."/>
            <person name="Berard A."/>
            <person name="Deniot G."/>
            <person name="Guan M."/>
            <person name="Liu Z."/>
            <person name="Sun F."/>
            <person name="Lim Y.P."/>
            <person name="Lyons E."/>
            <person name="Town C.D."/>
            <person name="Bancroft I."/>
            <person name="Wang X."/>
            <person name="Meng J."/>
            <person name="Ma J."/>
            <person name="Pires J.C."/>
            <person name="King G.J."/>
            <person name="Brunel D."/>
            <person name="Delourme R."/>
            <person name="Renard M."/>
            <person name="Aury J.M."/>
            <person name="Adams K.L."/>
            <person name="Batley J."/>
            <person name="Snowdon R.J."/>
            <person name="Tost J."/>
            <person name="Edwards D."/>
            <person name="Zhou Y."/>
            <person name="Hua W."/>
            <person name="Sharpe A.G."/>
            <person name="Paterson A.H."/>
            <person name="Guan C."/>
            <person name="Wincker P."/>
        </authorList>
    </citation>
    <scope>NUCLEOTIDE SEQUENCE [LARGE SCALE GENOMIC DNA]</scope>
    <source>
        <strain evidence="10">cv. Darmor-bzh</strain>
    </source>
</reference>
<dbReference type="Proteomes" id="UP000028999">
    <property type="component" value="Unassembled WGS sequence"/>
</dbReference>
<evidence type="ECO:0000256" key="4">
    <source>
        <dbReference type="RuleBase" id="RU363097"/>
    </source>
</evidence>
<dbReference type="PANTHER" id="PTHR11011">
    <property type="entry name" value="MALE STERILITY PROTEIN 2-RELATED"/>
    <property type="match status" value="1"/>
</dbReference>
<dbReference type="GO" id="GO:0102965">
    <property type="term" value="F:alcohol-forming long-chain fatty acyl-CoA reductase activity"/>
    <property type="evidence" value="ECO:0007669"/>
    <property type="project" value="UniProtKB-EC"/>
</dbReference>
<evidence type="ECO:0000313" key="9">
    <source>
        <dbReference type="EMBL" id="CDY28321.1"/>
    </source>
</evidence>
<dbReference type="EMBL" id="LK032217">
    <property type="protein sequence ID" value="CDY28321.1"/>
    <property type="molecule type" value="Genomic_DNA"/>
</dbReference>
<evidence type="ECO:0000259" key="6">
    <source>
        <dbReference type="Pfam" id="PF07993"/>
    </source>
</evidence>
<name>A0A078GS31_BRANA</name>
<evidence type="ECO:0000256" key="2">
    <source>
        <dbReference type="ARBA" id="ARBA00022516"/>
    </source>
</evidence>
<dbReference type="InterPro" id="IPR013120">
    <property type="entry name" value="FAR_NAD-bd"/>
</dbReference>
<comment type="similarity">
    <text evidence="1 4">Belongs to the fatty acyl-CoA reductase family.</text>
</comment>
<dbReference type="GO" id="GO:0035336">
    <property type="term" value="P:long-chain fatty-acyl-CoA metabolic process"/>
    <property type="evidence" value="ECO:0000318"/>
    <property type="project" value="GO_Central"/>
</dbReference>
<dbReference type="EC" id="1.2.1.84" evidence="4"/>
<reference evidence="8" key="4">
    <citation type="submission" date="2021-01" db="EMBL/GenBank/DDBJ databases">
        <authorList>
            <consortium name="Genoscope - CEA"/>
            <person name="William W."/>
        </authorList>
    </citation>
    <scope>NUCLEOTIDE SEQUENCE</scope>
</reference>
<dbReference type="OrthoDB" id="429813at2759"/>
<keyword evidence="4" id="KW-0521">NADP</keyword>
<evidence type="ECO:0000256" key="1">
    <source>
        <dbReference type="ARBA" id="ARBA00005928"/>
    </source>
</evidence>
<dbReference type="GO" id="GO:0080019">
    <property type="term" value="F:alcohol-forming very long-chain fatty acyl-CoA reductase activity"/>
    <property type="evidence" value="ECO:0000318"/>
    <property type="project" value="GO_Central"/>
</dbReference>
<dbReference type="SMR" id="A0A078GS31"/>
<evidence type="ECO:0000259" key="5">
    <source>
        <dbReference type="Pfam" id="PF03015"/>
    </source>
</evidence>